<reference evidence="2 3" key="1">
    <citation type="submission" date="2019-03" db="EMBL/GenBank/DDBJ databases">
        <title>Diversity of the mouse oral microbiome.</title>
        <authorList>
            <person name="Joseph S."/>
            <person name="Aduse-Opoku J."/>
            <person name="Curtis M."/>
            <person name="Wade W."/>
            <person name="Hashim A."/>
        </authorList>
    </citation>
    <scope>NUCLEOTIDE SEQUENCE [LARGE SCALE GENOMIC DNA]</scope>
    <source>
        <strain evidence="2 3">P1012</strain>
    </source>
</reference>
<dbReference type="InterPro" id="IPR038764">
    <property type="entry name" value="GNAT_N_AcTrfase_prd"/>
</dbReference>
<sequence>MARWALDPDQLEEPLHGLRSLSGSLRGDPDSLIVGHACGVSVSHVVDVTRRWPLDFGICPAPLRTYHCGVTPTATAAALPSGWWAGPLETNRDQQAADALYQLSFGYSAPTYRLNPLLLSALGRTGGSVIGVKTDREELVGFAYGFHAVDERGPYHYSQAAVVHPEYQGYGIGTHLKHQQRDFTIRRTGVDRMRWTFHPSLARNAHLNLAKLGGLAIAYDPDYYDLPESERLVVEWTFAGDAYQAHRDAAPAAAAALADRATEVVVPEATIDRAHWVIAGLDRVSLLAAIADRFAAGDVLCWAGRIDSKRAAYLAVPRTDGAAR</sequence>
<keyword evidence="2" id="KW-0808">Transferase</keyword>
<dbReference type="Gene3D" id="3.40.630.30">
    <property type="match status" value="1"/>
</dbReference>
<organism evidence="2 3">
    <name type="scientific">Microbacterium paludicola</name>
    <dbReference type="NCBI Taxonomy" id="300019"/>
    <lineage>
        <taxon>Bacteria</taxon>
        <taxon>Bacillati</taxon>
        <taxon>Actinomycetota</taxon>
        <taxon>Actinomycetes</taxon>
        <taxon>Micrococcales</taxon>
        <taxon>Microbacteriaceae</taxon>
        <taxon>Microbacterium</taxon>
    </lineage>
</organism>
<name>A0A4Y9FV63_9MICO</name>
<gene>
    <name evidence="2" type="ORF">E4U02_12225</name>
</gene>
<dbReference type="EMBL" id="SPQB01000035">
    <property type="protein sequence ID" value="TFU32110.1"/>
    <property type="molecule type" value="Genomic_DNA"/>
</dbReference>
<feature type="domain" description="N-acetyltransferase" evidence="1">
    <location>
        <begin position="104"/>
        <end position="200"/>
    </location>
</feature>
<evidence type="ECO:0000313" key="2">
    <source>
        <dbReference type="EMBL" id="TFU32110.1"/>
    </source>
</evidence>
<protein>
    <submittedName>
        <fullName evidence="2">GNAT family N-acetyltransferase</fullName>
    </submittedName>
</protein>
<evidence type="ECO:0000259" key="1">
    <source>
        <dbReference type="Pfam" id="PF00583"/>
    </source>
</evidence>
<proteinExistence type="predicted"/>
<dbReference type="CDD" id="cd04301">
    <property type="entry name" value="NAT_SF"/>
    <property type="match status" value="1"/>
</dbReference>
<keyword evidence="3" id="KW-1185">Reference proteome</keyword>
<dbReference type="SUPFAM" id="SSF55729">
    <property type="entry name" value="Acyl-CoA N-acyltransferases (Nat)"/>
    <property type="match status" value="1"/>
</dbReference>
<dbReference type="OrthoDB" id="9797990at2"/>
<dbReference type="AlphaFoldDB" id="A0A4Y9FV63"/>
<accession>A0A4Y9FV63</accession>
<dbReference type="InterPro" id="IPR016181">
    <property type="entry name" value="Acyl_CoA_acyltransferase"/>
</dbReference>
<dbReference type="GO" id="GO:0016747">
    <property type="term" value="F:acyltransferase activity, transferring groups other than amino-acyl groups"/>
    <property type="evidence" value="ECO:0007669"/>
    <property type="project" value="InterPro"/>
</dbReference>
<dbReference type="InterPro" id="IPR000182">
    <property type="entry name" value="GNAT_dom"/>
</dbReference>
<dbReference type="PANTHER" id="PTHR41700:SF1">
    <property type="entry name" value="N-ACETYLTRANSFERASE DOMAIN-CONTAINING PROTEIN"/>
    <property type="match status" value="1"/>
</dbReference>
<comment type="caution">
    <text evidence="2">The sequence shown here is derived from an EMBL/GenBank/DDBJ whole genome shotgun (WGS) entry which is preliminary data.</text>
</comment>
<dbReference type="Pfam" id="PF00583">
    <property type="entry name" value="Acetyltransf_1"/>
    <property type="match status" value="1"/>
</dbReference>
<dbReference type="PANTHER" id="PTHR41700">
    <property type="entry name" value="GCN5-RELATED N-ACETYLTRANSFERASE"/>
    <property type="match status" value="1"/>
</dbReference>
<dbReference type="Proteomes" id="UP000298358">
    <property type="component" value="Unassembled WGS sequence"/>
</dbReference>
<evidence type="ECO:0000313" key="3">
    <source>
        <dbReference type="Proteomes" id="UP000298358"/>
    </source>
</evidence>